<name>A0A2S3IIM9_9POAL</name>
<dbReference type="EMBL" id="CM008054">
    <property type="protein sequence ID" value="PAN45339.2"/>
    <property type="molecule type" value="Genomic_DNA"/>
</dbReference>
<organism evidence="1">
    <name type="scientific">Panicum hallii</name>
    <dbReference type="NCBI Taxonomy" id="206008"/>
    <lineage>
        <taxon>Eukaryota</taxon>
        <taxon>Viridiplantae</taxon>
        <taxon>Streptophyta</taxon>
        <taxon>Embryophyta</taxon>
        <taxon>Tracheophyta</taxon>
        <taxon>Spermatophyta</taxon>
        <taxon>Magnoliopsida</taxon>
        <taxon>Liliopsida</taxon>
        <taxon>Poales</taxon>
        <taxon>Poaceae</taxon>
        <taxon>PACMAD clade</taxon>
        <taxon>Panicoideae</taxon>
        <taxon>Panicodae</taxon>
        <taxon>Paniceae</taxon>
        <taxon>Panicinae</taxon>
        <taxon>Panicum</taxon>
        <taxon>Panicum sect. Panicum</taxon>
    </lineage>
</organism>
<gene>
    <name evidence="1" type="ORF">PAHAL_9G120900</name>
</gene>
<reference evidence="1" key="1">
    <citation type="submission" date="2018-04" db="EMBL/GenBank/DDBJ databases">
        <title>WGS assembly of Panicum hallii.</title>
        <authorList>
            <person name="Lovell J."/>
            <person name="Jenkins J."/>
            <person name="Lowry D."/>
            <person name="Mamidi S."/>
            <person name="Sreedasyam A."/>
            <person name="Weng X."/>
            <person name="Barry K."/>
            <person name="Bonette J."/>
            <person name="Campitelli B."/>
            <person name="Daum C."/>
            <person name="Gordon S."/>
            <person name="Gould B."/>
            <person name="Lipzen A."/>
            <person name="Macqueen A."/>
            <person name="Palacio-Mejia J."/>
            <person name="Plott C."/>
            <person name="Shakirov E."/>
            <person name="Shu S."/>
            <person name="Yoshinaga Y."/>
            <person name="Zane M."/>
            <person name="Rokhsar D."/>
            <person name="Grimwood J."/>
            <person name="Schmutz J."/>
            <person name="Juenger T."/>
        </authorList>
    </citation>
    <scope>NUCLEOTIDE SEQUENCE [LARGE SCALE GENOMIC DNA]</scope>
    <source>
        <strain evidence="1">FIL2</strain>
    </source>
</reference>
<proteinExistence type="predicted"/>
<evidence type="ECO:0000313" key="1">
    <source>
        <dbReference type="EMBL" id="PAN45339.2"/>
    </source>
</evidence>
<sequence>MVGSRDTAIGGKEINGHFLYLLVSPHRRPSRKLGERISNLFQRSSRVVISRSPELCNYF</sequence>
<dbReference type="AlphaFoldDB" id="A0A2S3IIM9"/>
<accession>A0A2S3IIM9</accession>
<dbReference type="Proteomes" id="UP000243499">
    <property type="component" value="Chromosome 9"/>
</dbReference>
<dbReference type="Gramene" id="PAN45339">
    <property type="protein sequence ID" value="PAN45339"/>
    <property type="gene ID" value="PAHAL_9G120900"/>
</dbReference>
<protein>
    <submittedName>
        <fullName evidence="1">Uncharacterized protein</fullName>
    </submittedName>
</protein>